<comment type="subcellular location">
    <subcellularLocation>
        <location evidence="1">Cytoplasm</location>
    </subcellularLocation>
</comment>
<comment type="caution">
    <text evidence="9">The sequence shown here is derived from an EMBL/GenBank/DDBJ whole genome shotgun (WGS) entry which is preliminary data.</text>
</comment>
<keyword evidence="3 7" id="KW-0853">WD repeat</keyword>
<comment type="similarity">
    <text evidence="6">Belongs to the WD repeat WDR6 family.</text>
</comment>
<evidence type="ECO:0000256" key="1">
    <source>
        <dbReference type="ARBA" id="ARBA00004496"/>
    </source>
</evidence>
<dbReference type="InterPro" id="IPR051973">
    <property type="entry name" value="tRNA_Anticodon_Mtase-Reg"/>
</dbReference>
<evidence type="ECO:0000256" key="7">
    <source>
        <dbReference type="PROSITE-ProRule" id="PRU00221"/>
    </source>
</evidence>
<feature type="repeat" description="WD" evidence="7">
    <location>
        <begin position="466"/>
        <end position="507"/>
    </location>
</feature>
<dbReference type="PROSITE" id="PS00678">
    <property type="entry name" value="WD_REPEATS_1"/>
    <property type="match status" value="1"/>
</dbReference>
<dbReference type="InterPro" id="IPR019775">
    <property type="entry name" value="WD40_repeat_CS"/>
</dbReference>
<evidence type="ECO:0000256" key="2">
    <source>
        <dbReference type="ARBA" id="ARBA00022490"/>
    </source>
</evidence>
<evidence type="ECO:0000256" key="3">
    <source>
        <dbReference type="ARBA" id="ARBA00022574"/>
    </source>
</evidence>
<evidence type="ECO:0000256" key="6">
    <source>
        <dbReference type="ARBA" id="ARBA00038255"/>
    </source>
</evidence>
<gene>
    <name evidence="9" type="ORF">BB561_001538</name>
</gene>
<feature type="compositionally biased region" description="Low complexity" evidence="8">
    <location>
        <begin position="25"/>
        <end position="43"/>
    </location>
</feature>
<evidence type="ECO:0000313" key="10">
    <source>
        <dbReference type="Proteomes" id="UP000245383"/>
    </source>
</evidence>
<evidence type="ECO:0000256" key="5">
    <source>
        <dbReference type="ARBA" id="ARBA00022737"/>
    </source>
</evidence>
<dbReference type="EMBL" id="MBFR01000045">
    <property type="protein sequence ID" value="PVU95890.1"/>
    <property type="molecule type" value="Genomic_DNA"/>
</dbReference>
<dbReference type="GO" id="GO:0030488">
    <property type="term" value="P:tRNA methylation"/>
    <property type="evidence" value="ECO:0007669"/>
    <property type="project" value="TreeGrafter"/>
</dbReference>
<evidence type="ECO:0000256" key="4">
    <source>
        <dbReference type="ARBA" id="ARBA00022694"/>
    </source>
</evidence>
<dbReference type="PROSITE" id="PS50294">
    <property type="entry name" value="WD_REPEATS_REGION"/>
    <property type="match status" value="1"/>
</dbReference>
<evidence type="ECO:0000256" key="8">
    <source>
        <dbReference type="SAM" id="MobiDB-lite"/>
    </source>
</evidence>
<organism evidence="9 10">
    <name type="scientific">Smittium simulii</name>
    <dbReference type="NCBI Taxonomy" id="133385"/>
    <lineage>
        <taxon>Eukaryota</taxon>
        <taxon>Fungi</taxon>
        <taxon>Fungi incertae sedis</taxon>
        <taxon>Zoopagomycota</taxon>
        <taxon>Kickxellomycotina</taxon>
        <taxon>Harpellomycetes</taxon>
        <taxon>Harpellales</taxon>
        <taxon>Legeriomycetaceae</taxon>
        <taxon>Smittium</taxon>
    </lineage>
</organism>
<accession>A0A2T9YU63</accession>
<dbReference type="Gene3D" id="2.130.10.10">
    <property type="entry name" value="YVTN repeat-like/Quinoprotein amine dehydrogenase"/>
    <property type="match status" value="1"/>
</dbReference>
<reference evidence="9 10" key="1">
    <citation type="journal article" date="2018" name="MBio">
        <title>Comparative Genomics Reveals the Core Gene Toolbox for the Fungus-Insect Symbiosis.</title>
        <authorList>
            <person name="Wang Y."/>
            <person name="Stata M."/>
            <person name="Wang W."/>
            <person name="Stajich J.E."/>
            <person name="White M.M."/>
            <person name="Moncalvo J.M."/>
        </authorList>
    </citation>
    <scope>NUCLEOTIDE SEQUENCE [LARGE SCALE GENOMIC DNA]</scope>
    <source>
        <strain evidence="9 10">SWE-8-4</strain>
    </source>
</reference>
<dbReference type="OrthoDB" id="5594999at2759"/>
<dbReference type="SUPFAM" id="SSF50978">
    <property type="entry name" value="WD40 repeat-like"/>
    <property type="match status" value="1"/>
</dbReference>
<keyword evidence="5" id="KW-0677">Repeat</keyword>
<keyword evidence="10" id="KW-1185">Reference proteome</keyword>
<dbReference type="SMART" id="SM00320">
    <property type="entry name" value="WD40"/>
    <property type="match status" value="5"/>
</dbReference>
<keyword evidence="4" id="KW-0819">tRNA processing</keyword>
<sequence>MTNLGRYICMNKELLPIATTQHAQASSANSSISMDRISSSTDTNNFELNEINSNTIYDDGYSTNAKNVAKAPLLASYNGLSNSPGVATTNLNDKATIRNESFSSFDTNSEASELETYLNSIESSNLEPELQVYLDENFKAGNPLLSDSEHLGLNSNNKNKKPNFVISMLTNIWRTAPVTSLERLTQEYSEAYSTKDLNSINETETSPALINSNVLQNQHTINLFKKRILLSGVGSELRIYDLLSNNKCIASFEVLPKQRIHGIRQDPIYLNSLDQPNTLNKAFIVFGGRMYRIIVIRFIINIQSNSISSEIILKDFGCDYLNSLPLRIVNTDDWIKDISWLKHNKDESFSSIIGIIYARNFVEFRNLKNHSIIYKAFSAEKCILYSARFFGNTIDDLLIASGTVFNAVVIWKPYYSELLSKEMFNKQLELSSTTNYSETSITDFSQNASKAIQNPVCLEINSLHVLYGHKGVIFGIRFSKDGLSLTSTSDDRTIRLWEFDSISHLYKINPKKSENNTILNLDCKSTKALKPDIGQNIKVYEKNFEGPKTTILYGHSSRIWDCIILKEYMVSISEDATCRIWSRDSDNNFKTIGVYRDWHNGKNLWSLAADEQQGIILTGGEDGGIKSWSLKDINSRQIGNYDLMNKISLKNISLNGFSDLITSEWEKLRVSDSIRNFTRVSLNEILILTSQGYLLLYNEELLAVKKATKIDKIKRYGIMASVNNGKNALIATISGTILLTNNLVSNEDITYIEYAPLKHQSNQISHIYVIEADILNFQNKDENVKYYWSITVDINKTTLIHLIYIKNQISSIFTLYELEMPKSSDLSSVDISLELGWIVVGTVLGAILVYQIPLADFFEAFNIYNSNLKNESFFNCIKLCPIINWRRVHGNFSISAVKIRNDNLLFNHPKSEFHSMYHSDILNYKPSYKSCAILSGGRDGNISEFSLKVFSDKAKPSKNLIETCKTLILGKDDKMGNLDICSTSNGIHDIIYIQVQNDFSKKITKGWVENITEQDYRPKDVDLLQKDSLSSGIIAHCFYKGWFSALDITQEFESLSIVCGGAHRKWDYSIYNKHIEGYNKLSSSMDPQVQVFSFIRKAELFTYHIDNKDLLKQQNEIGLKCSTEKKTTPDNISDFNIENDNFLANQIIQNKFHGREIRAISWTKISVNTDNGYQHQTQKSDLLVDDENANFLLASAGEEGAIILSLHCGKLNQKTKTEKLNPETSVNSLSNNSIVWNSKIILERRGHTSAIRSLKWISDCLDLQNEYTTPIQHNNCKNQLNTNHTNQLNYNNFETKYLLSAGGSEELCLWKVDIIGERDSKTTDSPKNLESIQNSSELSKDNIKCSLWALCPPISSNKSHRITSIASFYYPIPTCYIDKIHLKIFNYLHISYDEYSQASVFLPFVAAGYSDGSVRLYSIFFGHENSKKNIFKNDADYLNYTGLKKTFKKINLEDINLQDKSDQIHSLGNNVDSMNLNDSGNNLNVNKSAFDYVGISPTSASKRCVLTLSSLVIDNTSIDKSNGKKKYNQDKNLDEKNFKSPSSTGDSKTVLLFSGNTGGLVLVWDITKILNEYMLHLIKNGSLYLEEIMNRKSFSLTKNAQNYDNNYWKPSCWDKVIYYGEFLHQSGVNDIDCKLVNSKSLSIDKDKFNNVPIHYKHHTILISTAGEDDSCNYIVLGILNKLEGSHGANRAFSQCDLISSDSLNTISENKKYSPRWQVYKVDLLAKTKIENAHSASVQSISILSINRMSCDDNSSDLTTNSIQKLSSFDDKAAEYYLASITSVSTDQRLITHDLNITLTYQNNEINAANLSDTHLTIDCSISVTKGGDYKEYTSMVADPTCISTIVANKNKKNSNLLIAIAGVGLEVLVLND</sequence>
<dbReference type="InterPro" id="IPR001680">
    <property type="entry name" value="WD40_rpt"/>
</dbReference>
<evidence type="ECO:0000313" key="9">
    <source>
        <dbReference type="EMBL" id="PVU95890.1"/>
    </source>
</evidence>
<keyword evidence="2" id="KW-0963">Cytoplasm</keyword>
<protein>
    <submittedName>
        <fullName evidence="9">Uncharacterized protein</fullName>
    </submittedName>
</protein>
<dbReference type="GO" id="GO:0005737">
    <property type="term" value="C:cytoplasm"/>
    <property type="evidence" value="ECO:0007669"/>
    <property type="project" value="UniProtKB-SubCell"/>
</dbReference>
<dbReference type="Pfam" id="PF00400">
    <property type="entry name" value="WD40"/>
    <property type="match status" value="1"/>
</dbReference>
<dbReference type="PROSITE" id="PS50082">
    <property type="entry name" value="WD_REPEATS_2"/>
    <property type="match status" value="1"/>
</dbReference>
<dbReference type="InterPro" id="IPR036322">
    <property type="entry name" value="WD40_repeat_dom_sf"/>
</dbReference>
<dbReference type="Proteomes" id="UP000245383">
    <property type="component" value="Unassembled WGS sequence"/>
</dbReference>
<dbReference type="InterPro" id="IPR015943">
    <property type="entry name" value="WD40/YVTN_repeat-like_dom_sf"/>
</dbReference>
<proteinExistence type="inferred from homology"/>
<feature type="region of interest" description="Disordered" evidence="8">
    <location>
        <begin position="25"/>
        <end position="45"/>
    </location>
</feature>
<dbReference type="PANTHER" id="PTHR14344:SF3">
    <property type="entry name" value="WD REPEAT-CONTAINING PROTEIN 6"/>
    <property type="match status" value="1"/>
</dbReference>
<dbReference type="PANTHER" id="PTHR14344">
    <property type="entry name" value="WD REPEAT PROTEIN"/>
    <property type="match status" value="1"/>
</dbReference>
<dbReference type="STRING" id="133385.A0A2T9YU63"/>
<name>A0A2T9YU63_9FUNG</name>